<keyword evidence="3 7" id="KW-1133">Transmembrane helix</keyword>
<evidence type="ECO:0000256" key="5">
    <source>
        <dbReference type="ARBA" id="ARBA00023170"/>
    </source>
</evidence>
<dbReference type="PANTHER" id="PTHR21421">
    <property type="entry name" value="GUSTATORY RECEPTOR"/>
    <property type="match status" value="1"/>
</dbReference>
<evidence type="ECO:0000256" key="7">
    <source>
        <dbReference type="SAM" id="Phobius"/>
    </source>
</evidence>
<proteinExistence type="predicted"/>
<organism evidence="8 9">
    <name type="scientific">Aplysia californica</name>
    <name type="common">California sea hare</name>
    <dbReference type="NCBI Taxonomy" id="6500"/>
    <lineage>
        <taxon>Eukaryota</taxon>
        <taxon>Metazoa</taxon>
        <taxon>Spiralia</taxon>
        <taxon>Lophotrochozoa</taxon>
        <taxon>Mollusca</taxon>
        <taxon>Gastropoda</taxon>
        <taxon>Heterobranchia</taxon>
        <taxon>Euthyneura</taxon>
        <taxon>Tectipleura</taxon>
        <taxon>Aplysiida</taxon>
        <taxon>Aplysioidea</taxon>
        <taxon>Aplysiidae</taxon>
        <taxon>Aplysia</taxon>
    </lineage>
</organism>
<comment type="subcellular location">
    <subcellularLocation>
        <location evidence="1">Membrane</location>
        <topology evidence="1">Multi-pass membrane protein</topology>
    </subcellularLocation>
</comment>
<evidence type="ECO:0000256" key="4">
    <source>
        <dbReference type="ARBA" id="ARBA00023136"/>
    </source>
</evidence>
<accession>A0ABM1VZ15</accession>
<feature type="transmembrane region" description="Helical" evidence="7">
    <location>
        <begin position="301"/>
        <end position="326"/>
    </location>
</feature>
<evidence type="ECO:0000256" key="1">
    <source>
        <dbReference type="ARBA" id="ARBA00004141"/>
    </source>
</evidence>
<feature type="transmembrane region" description="Helical" evidence="7">
    <location>
        <begin position="214"/>
        <end position="234"/>
    </location>
</feature>
<gene>
    <name evidence="9" type="primary">LOC101849151</name>
</gene>
<sequence>MMDAKELLEYIWDHPLEPFHCGCAKRVLNKYLMLLRIPGGYHEHNYYDSWDQKDEERQQWAADETQPHHMAQNDVSLDESQLNPKRNLDKQSATTILVKPSSKIPALTLSKVADNNHHSFHGNPVFVVEEAKKEIVPSHTLKDETTRKRSVSKPDKNYSILNKCGIVNKETTCKIVHCLGYGDMLKERDDVKTDISEKAPKTSCLRALCSDRTWCVFVLLLLWANVFRCIMYFLKAETINANLQIMTPVSWFFVVASLNTCLFVSCYKESHFYEFFSKWSTLFKDPTTRALGMRGALSQRYVKVIIAVQWGVAFFNTAAVIFVCFMEDDFSAGLNKIFYFTGQRTVASLAVTCVVMFFCSCGWVAAPSFILIICFLLLRHFREFDKVMKLHIAGSDQGIPRHLQHLRERHLVMCETVEIMDRSFSVMMAFVYGVSISLCCLLLYTLINIQMDLSVVFITAFWLVGTASILAVTTYYMAEVNVAMHAARHDLQTVQTHGVTIQDLTQLQLFLAKLNGPSMGFTVLGMVTVTKELMLTIFGLILTYAVILLQFN</sequence>
<feature type="region of interest" description="Disordered" evidence="6">
    <location>
        <begin position="57"/>
        <end position="78"/>
    </location>
</feature>
<name>A0ABM1VZ15_APLCA</name>
<evidence type="ECO:0000256" key="3">
    <source>
        <dbReference type="ARBA" id="ARBA00022989"/>
    </source>
</evidence>
<evidence type="ECO:0000256" key="2">
    <source>
        <dbReference type="ARBA" id="ARBA00022692"/>
    </source>
</evidence>
<feature type="transmembrane region" description="Helical" evidence="7">
    <location>
        <begin position="533"/>
        <end position="551"/>
    </location>
</feature>
<keyword evidence="2 7" id="KW-0812">Transmembrane</keyword>
<reference evidence="9" key="1">
    <citation type="submission" date="2025-08" db="UniProtKB">
        <authorList>
            <consortium name="RefSeq"/>
        </authorList>
    </citation>
    <scope>IDENTIFICATION</scope>
</reference>
<evidence type="ECO:0000256" key="6">
    <source>
        <dbReference type="SAM" id="MobiDB-lite"/>
    </source>
</evidence>
<keyword evidence="8" id="KW-1185">Reference proteome</keyword>
<dbReference type="Pfam" id="PF08395">
    <property type="entry name" value="7tm_7"/>
    <property type="match status" value="1"/>
</dbReference>
<dbReference type="InterPro" id="IPR013604">
    <property type="entry name" value="7TM_chemorcpt"/>
</dbReference>
<evidence type="ECO:0000313" key="9">
    <source>
        <dbReference type="RefSeq" id="XP_035827658.1"/>
    </source>
</evidence>
<dbReference type="Proteomes" id="UP000694888">
    <property type="component" value="Unplaced"/>
</dbReference>
<feature type="transmembrane region" description="Helical" evidence="7">
    <location>
        <begin position="429"/>
        <end position="447"/>
    </location>
</feature>
<protein>
    <submittedName>
        <fullName evidence="9">Uncharacterized protein LOC101849151 isoform X1</fullName>
    </submittedName>
</protein>
<keyword evidence="4 7" id="KW-0472">Membrane</keyword>
<feature type="transmembrane region" description="Helical" evidence="7">
    <location>
        <begin position="346"/>
        <end position="378"/>
    </location>
</feature>
<keyword evidence="5" id="KW-0675">Receptor</keyword>
<evidence type="ECO:0000313" key="8">
    <source>
        <dbReference type="Proteomes" id="UP000694888"/>
    </source>
</evidence>
<dbReference type="PANTHER" id="PTHR21421:SF29">
    <property type="entry name" value="GUSTATORY RECEPTOR 5A FOR TREHALOSE-RELATED"/>
    <property type="match status" value="1"/>
</dbReference>
<dbReference type="GeneID" id="101849151"/>
<feature type="transmembrane region" description="Helical" evidence="7">
    <location>
        <begin position="249"/>
        <end position="267"/>
    </location>
</feature>
<dbReference type="RefSeq" id="XP_035827658.1">
    <property type="nucleotide sequence ID" value="XM_035971765.1"/>
</dbReference>
<feature type="transmembrane region" description="Helical" evidence="7">
    <location>
        <begin position="453"/>
        <end position="478"/>
    </location>
</feature>